<dbReference type="EMBL" id="JAPRAY010000002">
    <property type="protein sequence ID" value="MCZ0666421.1"/>
    <property type="molecule type" value="Genomic_DNA"/>
</dbReference>
<sequence length="308" mass="35414">MNANVINNNESILEPLIENAILNAVKWIEIRCRPQEPDYMLALSTQFIKEFFNILVAVFPSYDFSVSSVYCHQKPIVDIGLDKKPELGDILFVYAERRKNGERILNALLLQAKVSNYPLLRIHQSEKHQLELYRRWPEFTYYRAGFLNGKKRNVLPKTINDGAQYLLIDSNPLTNGIYLGKGMFPMGCAVPDDDLCINNSLSRELINLLKFKSGRTIDSNPYSTEDGWSKVIWDLLRIAAFKYSKRKNAQVRSFPRSSEYNHFHTENMGTRTLLDEALGNYADIMDMGEENSGVSVVLVESMLKREQE</sequence>
<dbReference type="Proteomes" id="UP001079535">
    <property type="component" value="Unassembled WGS sequence"/>
</dbReference>
<evidence type="ECO:0000313" key="2">
    <source>
        <dbReference type="EMBL" id="MCZ0689023.1"/>
    </source>
</evidence>
<organism evidence="1 3">
    <name type="scientific">Mediterraneibacter gnavus</name>
    <name type="common">Ruminococcus gnavus</name>
    <dbReference type="NCBI Taxonomy" id="33038"/>
    <lineage>
        <taxon>Bacteria</taxon>
        <taxon>Bacillati</taxon>
        <taxon>Bacillota</taxon>
        <taxon>Clostridia</taxon>
        <taxon>Lachnospirales</taxon>
        <taxon>Lachnospiraceae</taxon>
        <taxon>Mediterraneibacter</taxon>
    </lineage>
</organism>
<protein>
    <submittedName>
        <fullName evidence="1">Uncharacterized protein</fullName>
    </submittedName>
</protein>
<evidence type="ECO:0000313" key="3">
    <source>
        <dbReference type="Proteomes" id="UP001079535"/>
    </source>
</evidence>
<dbReference type="AlphaFoldDB" id="A0A9Q4HY65"/>
<proteinExistence type="predicted"/>
<gene>
    <name evidence="2" type="ORF">OZZ16_03670</name>
    <name evidence="1" type="ORF">OZZ17_02570</name>
</gene>
<name>A0A9Q4HY65_MEDGN</name>
<dbReference type="Proteomes" id="UP001076974">
    <property type="component" value="Unassembled WGS sequence"/>
</dbReference>
<dbReference type="RefSeq" id="WP_268802544.1">
    <property type="nucleotide sequence ID" value="NZ_CP176629.1"/>
</dbReference>
<accession>A0A9Q4HY65</accession>
<dbReference type="EMBL" id="JAPRBD010000002">
    <property type="protein sequence ID" value="MCZ0689023.1"/>
    <property type="molecule type" value="Genomic_DNA"/>
</dbReference>
<evidence type="ECO:0000313" key="1">
    <source>
        <dbReference type="EMBL" id="MCZ0666421.1"/>
    </source>
</evidence>
<reference evidence="1" key="1">
    <citation type="submission" date="2022-11" db="EMBL/GenBank/DDBJ databases">
        <title>Temperate bacteriophages infecting mucin-degrading bacterium Ruminococcus gnavus from the human gut.</title>
        <authorList>
            <person name="Buttimer C."/>
        </authorList>
    </citation>
    <scope>NUCLEOTIDE SEQUENCE</scope>
    <source>
        <strain evidence="1">CCUG 49994</strain>
        <strain evidence="2">CCUG 52279</strain>
    </source>
</reference>
<comment type="caution">
    <text evidence="1">The sequence shown here is derived from an EMBL/GenBank/DDBJ whole genome shotgun (WGS) entry which is preliminary data.</text>
</comment>